<dbReference type="EMBL" id="OZ037949">
    <property type="protein sequence ID" value="CAL1711353.1"/>
    <property type="molecule type" value="Genomic_DNA"/>
</dbReference>
<keyword evidence="2" id="KW-1185">Reference proteome</keyword>
<proteinExistence type="predicted"/>
<gene>
    <name evidence="1" type="ORF">GFSPODELE1_LOCUS8300</name>
</gene>
<evidence type="ECO:0000313" key="2">
    <source>
        <dbReference type="Proteomes" id="UP001497453"/>
    </source>
</evidence>
<dbReference type="Proteomes" id="UP001497453">
    <property type="component" value="Chromosome 6"/>
</dbReference>
<sequence>MTTKICVPCGYSSTSSTSSTSGVLNTFSLNISYGEFNGAFNVLRDNGAAQRIVIVHPTLVALRRETPQNFIASYVDEYPKSETRVLRGEVPTRSQNNHPDSQCLRCDRKYGSISLGHPTSHGVR</sequence>
<reference evidence="2" key="1">
    <citation type="submission" date="2024-04" db="EMBL/GenBank/DDBJ databases">
        <authorList>
            <person name="Shaw F."/>
            <person name="Minotto A."/>
        </authorList>
    </citation>
    <scope>NUCLEOTIDE SEQUENCE [LARGE SCALE GENOMIC DNA]</scope>
</reference>
<name>A0ABP1DW88_9APHY</name>
<evidence type="ECO:0000313" key="1">
    <source>
        <dbReference type="EMBL" id="CAL1711353.1"/>
    </source>
</evidence>
<organism evidence="1 2">
    <name type="scientific">Somion occarium</name>
    <dbReference type="NCBI Taxonomy" id="3059160"/>
    <lineage>
        <taxon>Eukaryota</taxon>
        <taxon>Fungi</taxon>
        <taxon>Dikarya</taxon>
        <taxon>Basidiomycota</taxon>
        <taxon>Agaricomycotina</taxon>
        <taxon>Agaricomycetes</taxon>
        <taxon>Polyporales</taxon>
        <taxon>Cerrenaceae</taxon>
        <taxon>Somion</taxon>
    </lineage>
</organism>
<protein>
    <submittedName>
        <fullName evidence="1">Uncharacterized protein</fullName>
    </submittedName>
</protein>
<accession>A0ABP1DW88</accession>